<dbReference type="RefSeq" id="WP_369275791.1">
    <property type="nucleotide sequence ID" value="NZ_CP163432.1"/>
</dbReference>
<reference evidence="2" key="1">
    <citation type="submission" date="2024-07" db="EMBL/GenBank/DDBJ databases">
        <authorList>
            <person name="Yu S.T."/>
        </authorList>
    </citation>
    <scope>NUCLEOTIDE SEQUENCE</scope>
    <source>
        <strain evidence="2">R11</strain>
    </source>
</reference>
<organism evidence="2">
    <name type="scientific">Streptomyces sp. R11</name>
    <dbReference type="NCBI Taxonomy" id="3238625"/>
    <lineage>
        <taxon>Bacteria</taxon>
        <taxon>Bacillati</taxon>
        <taxon>Actinomycetota</taxon>
        <taxon>Actinomycetes</taxon>
        <taxon>Kitasatosporales</taxon>
        <taxon>Streptomycetaceae</taxon>
        <taxon>Streptomyces</taxon>
    </lineage>
</organism>
<evidence type="ECO:0000313" key="2">
    <source>
        <dbReference type="EMBL" id="XDQ15865.1"/>
    </source>
</evidence>
<evidence type="ECO:0000256" key="1">
    <source>
        <dbReference type="SAM" id="MobiDB-lite"/>
    </source>
</evidence>
<protein>
    <submittedName>
        <fullName evidence="2">Uncharacterized protein</fullName>
    </submittedName>
</protein>
<dbReference type="EMBL" id="CP163432">
    <property type="protein sequence ID" value="XDQ15865.1"/>
    <property type="molecule type" value="Genomic_DNA"/>
</dbReference>
<dbReference type="AlphaFoldDB" id="A0AB39NBN3"/>
<name>A0AB39NBN3_9ACTN</name>
<proteinExistence type="predicted"/>
<sequence>MDLDGSAVGSDAEFDDPGRRLRAGAPTALCFGLPLLKGGDLVVDAFHP</sequence>
<accession>A0AB39NBN3</accession>
<gene>
    <name evidence="2" type="ORF">AB5J55_42835</name>
</gene>
<feature type="region of interest" description="Disordered" evidence="1">
    <location>
        <begin position="1"/>
        <end position="20"/>
    </location>
</feature>